<proteinExistence type="inferred from homology"/>
<dbReference type="Pfam" id="PF14712">
    <property type="entry name" value="Snapin_Pallidin"/>
    <property type="match status" value="1"/>
</dbReference>
<dbReference type="EMBL" id="JARPUR010000001">
    <property type="protein sequence ID" value="KAK4885942.1"/>
    <property type="molecule type" value="Genomic_DNA"/>
</dbReference>
<dbReference type="InterPro" id="IPR017242">
    <property type="entry name" value="BLOC-1_pallidin"/>
</dbReference>
<name>A0AAN7PGT0_9COLE</name>
<organism evidence="6 7">
    <name type="scientific">Aquatica leii</name>
    <dbReference type="NCBI Taxonomy" id="1421715"/>
    <lineage>
        <taxon>Eukaryota</taxon>
        <taxon>Metazoa</taxon>
        <taxon>Ecdysozoa</taxon>
        <taxon>Arthropoda</taxon>
        <taxon>Hexapoda</taxon>
        <taxon>Insecta</taxon>
        <taxon>Pterygota</taxon>
        <taxon>Neoptera</taxon>
        <taxon>Endopterygota</taxon>
        <taxon>Coleoptera</taxon>
        <taxon>Polyphaga</taxon>
        <taxon>Elateriformia</taxon>
        <taxon>Elateroidea</taxon>
        <taxon>Lampyridae</taxon>
        <taxon>Luciolinae</taxon>
        <taxon>Aquatica</taxon>
    </lineage>
</organism>
<protein>
    <recommendedName>
        <fullName evidence="3 5">Biogenesis of lysosome-related organelles complex 1 subunit 6</fullName>
        <shortName evidence="5">BLOC-1 subunit 6</shortName>
    </recommendedName>
</protein>
<dbReference type="GO" id="GO:0031083">
    <property type="term" value="C:BLOC-1 complex"/>
    <property type="evidence" value="ECO:0007669"/>
    <property type="project" value="TreeGrafter"/>
</dbReference>
<comment type="caution">
    <text evidence="6">The sequence shown here is derived from an EMBL/GenBank/DDBJ whole genome shotgun (WGS) entry which is preliminary data.</text>
</comment>
<dbReference type="GO" id="GO:0030133">
    <property type="term" value="C:transport vesicle"/>
    <property type="evidence" value="ECO:0007669"/>
    <property type="project" value="TreeGrafter"/>
</dbReference>
<evidence type="ECO:0000256" key="5">
    <source>
        <dbReference type="PIRNR" id="PIRNR037609"/>
    </source>
</evidence>
<comment type="similarity">
    <text evidence="2 5">Belongs to the BLOC1S6 family.</text>
</comment>
<evidence type="ECO:0000313" key="7">
    <source>
        <dbReference type="Proteomes" id="UP001353858"/>
    </source>
</evidence>
<sequence length="142" mass="16826">MEHEILKTDNSGMELKTNCYTTDTVSKLSNGVLHFYISNLTNVKQQLTELTVKQTVLVEQLHDENLKICWAKNSDDLNDMFNTIRAYQAKLMNIKKDMQYLHDKSSKLRKRALRLQQHKEKEDYIRIQQVQQEQDLIAKRDK</sequence>
<keyword evidence="7" id="KW-1185">Reference proteome</keyword>
<evidence type="ECO:0000256" key="3">
    <source>
        <dbReference type="ARBA" id="ARBA00019579"/>
    </source>
</evidence>
<dbReference type="PIRSF" id="PIRSF037609">
    <property type="entry name" value="BLOC-1_complex_pallidin"/>
    <property type="match status" value="1"/>
</dbReference>
<dbReference type="AlphaFoldDB" id="A0AAN7PGT0"/>
<evidence type="ECO:0000313" key="6">
    <source>
        <dbReference type="EMBL" id="KAK4885942.1"/>
    </source>
</evidence>
<reference evidence="7" key="1">
    <citation type="submission" date="2023-01" db="EMBL/GenBank/DDBJ databases">
        <title>Key to firefly adult light organ development and bioluminescence: homeobox transcription factors regulate luciferase expression and transportation to peroxisome.</title>
        <authorList>
            <person name="Fu X."/>
        </authorList>
    </citation>
    <scope>NUCLEOTIDE SEQUENCE [LARGE SCALE GENOMIC DNA]</scope>
</reference>
<dbReference type="PANTHER" id="PTHR31328:SF2">
    <property type="entry name" value="BIOGENESIS OF LYSOSOME-RELATED ORGANELLES COMPLEX 1 SUBUNIT 6"/>
    <property type="match status" value="1"/>
</dbReference>
<evidence type="ECO:0000256" key="1">
    <source>
        <dbReference type="ARBA" id="ARBA00004496"/>
    </source>
</evidence>
<dbReference type="Proteomes" id="UP001353858">
    <property type="component" value="Unassembled WGS sequence"/>
</dbReference>
<dbReference type="PANTHER" id="PTHR31328">
    <property type="entry name" value="BIOGENESIS OF LYSOSOME-RELATED ORGANELLES COMPLEX 1 SUBUNIT 6"/>
    <property type="match status" value="1"/>
</dbReference>
<accession>A0AAN7PGT0</accession>
<comment type="function">
    <text evidence="5">Component of the biogenesis of lysosome-related organelles complex-1 (BLOC-1) involved in pigment granule biogenesis.</text>
</comment>
<comment type="subcellular location">
    <subcellularLocation>
        <location evidence="1">Cytoplasm</location>
    </subcellularLocation>
</comment>
<gene>
    <name evidence="6" type="ORF">RN001_002213</name>
</gene>
<evidence type="ECO:0000256" key="4">
    <source>
        <dbReference type="ARBA" id="ARBA00022490"/>
    </source>
</evidence>
<keyword evidence="4" id="KW-0963">Cytoplasm</keyword>
<evidence type="ECO:0000256" key="2">
    <source>
        <dbReference type="ARBA" id="ARBA00005767"/>
    </source>
</evidence>
<dbReference type="InterPro" id="IPR028119">
    <property type="entry name" value="Snapin/Pallidin/Snn1"/>
</dbReference>